<feature type="transmembrane region" description="Helical" evidence="1">
    <location>
        <begin position="12"/>
        <end position="32"/>
    </location>
</feature>
<organism evidence="2 3">
    <name type="scientific">Wenyingzhuangia gilva</name>
    <dbReference type="NCBI Taxonomy" id="3057677"/>
    <lineage>
        <taxon>Bacteria</taxon>
        <taxon>Pseudomonadati</taxon>
        <taxon>Bacteroidota</taxon>
        <taxon>Flavobacteriia</taxon>
        <taxon>Flavobacteriales</taxon>
        <taxon>Flavobacteriaceae</taxon>
        <taxon>Wenyingzhuangia</taxon>
    </lineage>
</organism>
<name>A0ABT8VVJ7_9FLAO</name>
<comment type="caution">
    <text evidence="2">The sequence shown here is derived from an EMBL/GenBank/DDBJ whole genome shotgun (WGS) entry which is preliminary data.</text>
</comment>
<evidence type="ECO:0000313" key="3">
    <source>
        <dbReference type="Proteomes" id="UP001168642"/>
    </source>
</evidence>
<evidence type="ECO:0000313" key="2">
    <source>
        <dbReference type="EMBL" id="MDO3695950.1"/>
    </source>
</evidence>
<proteinExistence type="predicted"/>
<gene>
    <name evidence="2" type="ORF">QVZ41_13950</name>
</gene>
<dbReference type="RefSeq" id="WP_302885256.1">
    <property type="nucleotide sequence ID" value="NZ_JAUMIT010000012.1"/>
</dbReference>
<dbReference type="Proteomes" id="UP001168642">
    <property type="component" value="Unassembled WGS sequence"/>
</dbReference>
<accession>A0ABT8VVJ7</accession>
<evidence type="ECO:0000256" key="1">
    <source>
        <dbReference type="SAM" id="Phobius"/>
    </source>
</evidence>
<feature type="transmembrane region" description="Helical" evidence="1">
    <location>
        <begin position="44"/>
        <end position="63"/>
    </location>
</feature>
<protein>
    <submittedName>
        <fullName evidence="2">Uncharacterized protein</fullName>
    </submittedName>
</protein>
<feature type="transmembrane region" description="Helical" evidence="1">
    <location>
        <begin position="262"/>
        <end position="283"/>
    </location>
</feature>
<dbReference type="EMBL" id="JAUMIT010000012">
    <property type="protein sequence ID" value="MDO3695950.1"/>
    <property type="molecule type" value="Genomic_DNA"/>
</dbReference>
<keyword evidence="1" id="KW-0812">Transmembrane</keyword>
<keyword evidence="1" id="KW-1133">Transmembrane helix</keyword>
<reference evidence="2" key="1">
    <citation type="submission" date="2023-07" db="EMBL/GenBank/DDBJ databases">
        <title>Wenyingzhuangia sp. chi5 genome sequencing and assembly.</title>
        <authorList>
            <person name="Park S."/>
        </authorList>
    </citation>
    <scope>NUCLEOTIDE SEQUENCE</scope>
    <source>
        <strain evidence="2">Chi5</strain>
    </source>
</reference>
<keyword evidence="1" id="KW-0472">Membrane</keyword>
<sequence>MNKNYFKLKIIYLPFIIISLINIIICNILKWILTINHIILNDNWFSLFIPFSISILTLYIFVYKKLKLLKINFWRKNQHLLYFIIISILNAITILFSQEYIEKKTFGIKHVQNCEEIKLFKNELYFSIESYKTKVDSLFLYHEEKIKSSTRYRYQDEIEYRLYLTKPMDKCSNIWYSSFYSETVGNNQKSNDYFLRNFIKRNKEKFKNENKIHYFKNVNYSTKINGFLKAINKGNNEKKSIDIFLMTEKGSFTENLSYSLSLFLYTLFTEVIIVFILVIIPKLNTAGLKKRKANTG</sequence>
<feature type="transmembrane region" description="Helical" evidence="1">
    <location>
        <begin position="79"/>
        <end position="96"/>
    </location>
</feature>
<keyword evidence="3" id="KW-1185">Reference proteome</keyword>